<reference evidence="1" key="2">
    <citation type="submission" date="2013-11" db="EMBL/GenBank/DDBJ databases">
        <title>Draft genome sequence of Anaerostipes caccae (DSM 14662).</title>
        <authorList>
            <person name="Sudarsanam P."/>
            <person name="Ley R."/>
            <person name="Guruge J."/>
            <person name="Turnbaugh P.J."/>
            <person name="Mahowald M."/>
            <person name="Liep D."/>
            <person name="Gordon J."/>
        </authorList>
    </citation>
    <scope>NUCLEOTIDE SEQUENCE</scope>
    <source>
        <strain evidence="1">DSM 14662</strain>
    </source>
</reference>
<dbReference type="Proteomes" id="UP000004935">
    <property type="component" value="Unassembled WGS sequence"/>
</dbReference>
<name>B0MIC7_ANACD</name>
<sequence>MQAAFAALYDGFAAAIVPVNAPKHFIVLAAKDKLGEAVVTAVAALASTGAGMNHSPAYQFFLHLHEDFLCYNRFMVAFHIVLRDSTVVLDSGFAEEVGGVGLLQQGITNVFFVPQNLVDGTRPLFGLPSAGESAVSHKTGGNPVHTVAFHVLLLDPLERFGLLRIDDKVTICILGVHCIDGFLFKVNGDIFIL</sequence>
<comment type="caution">
    <text evidence="1">The sequence shown here is derived from an EMBL/GenBank/DDBJ whole genome shotgun (WGS) entry which is preliminary data.</text>
</comment>
<dbReference type="HOGENOM" id="CLU_1406175_0_0_9"/>
<organism evidence="1 2">
    <name type="scientific">Anaerostipes caccae (strain DSM 14662 / CCUG 47493 / JCM 13470 / NCIMB 13811 / L1-92)</name>
    <dbReference type="NCBI Taxonomy" id="411490"/>
    <lineage>
        <taxon>Bacteria</taxon>
        <taxon>Bacillati</taxon>
        <taxon>Bacillota</taxon>
        <taxon>Clostridia</taxon>
        <taxon>Lachnospirales</taxon>
        <taxon>Lachnospiraceae</taxon>
        <taxon>Anaerostipes</taxon>
    </lineage>
</organism>
<evidence type="ECO:0000313" key="1">
    <source>
        <dbReference type="EMBL" id="EDR96051.1"/>
    </source>
</evidence>
<keyword evidence="2" id="KW-1185">Reference proteome</keyword>
<gene>
    <name evidence="1" type="ORF">ANACAC_03381</name>
</gene>
<proteinExistence type="predicted"/>
<dbReference type="EMBL" id="ABAX03000037">
    <property type="protein sequence ID" value="EDR96051.1"/>
    <property type="molecule type" value="Genomic_DNA"/>
</dbReference>
<protein>
    <submittedName>
        <fullName evidence="1">Uncharacterized protein</fullName>
    </submittedName>
</protein>
<dbReference type="AlphaFoldDB" id="B0MIC7"/>
<dbReference type="eggNOG" id="ENOG502ZHY7">
    <property type="taxonomic scope" value="Bacteria"/>
</dbReference>
<reference evidence="1" key="1">
    <citation type="submission" date="2007-11" db="EMBL/GenBank/DDBJ databases">
        <authorList>
            <person name="Fulton L."/>
            <person name="Clifton S."/>
            <person name="Fulton B."/>
            <person name="Xu J."/>
            <person name="Minx P."/>
            <person name="Pepin K.H."/>
            <person name="Johnson M."/>
            <person name="Thiruvilangam P."/>
            <person name="Bhonagiri V."/>
            <person name="Nash W.E."/>
            <person name="Mardis E.R."/>
            <person name="Wilson R.K."/>
        </authorList>
    </citation>
    <scope>NUCLEOTIDE SEQUENCE [LARGE SCALE GENOMIC DNA]</scope>
    <source>
        <strain evidence="1">DSM 14662</strain>
    </source>
</reference>
<accession>B0MIC7</accession>
<evidence type="ECO:0000313" key="2">
    <source>
        <dbReference type="Proteomes" id="UP000004935"/>
    </source>
</evidence>